<keyword evidence="8" id="KW-0503">Monooxygenase</keyword>
<dbReference type="InterPro" id="IPR001128">
    <property type="entry name" value="Cyt_P450"/>
</dbReference>
<dbReference type="GO" id="GO:0016705">
    <property type="term" value="F:oxidoreductase activity, acting on paired donors, with incorporation or reduction of molecular oxygen"/>
    <property type="evidence" value="ECO:0007669"/>
    <property type="project" value="InterPro"/>
</dbReference>
<comment type="pathway">
    <text evidence="2">Secondary metabolite biosynthesis.</text>
</comment>
<evidence type="ECO:0000313" key="9">
    <source>
        <dbReference type="EMBL" id="KAI0300584.1"/>
    </source>
</evidence>
<keyword evidence="6" id="KW-0560">Oxidoreductase</keyword>
<dbReference type="InterPro" id="IPR050121">
    <property type="entry name" value="Cytochrome_P450_monoxygenase"/>
</dbReference>
<evidence type="ECO:0000313" key="10">
    <source>
        <dbReference type="Proteomes" id="UP001203297"/>
    </source>
</evidence>
<protein>
    <recommendedName>
        <fullName evidence="11">Cytochrome P450</fullName>
    </recommendedName>
</protein>
<dbReference type="Gene3D" id="1.10.630.10">
    <property type="entry name" value="Cytochrome P450"/>
    <property type="match status" value="1"/>
</dbReference>
<evidence type="ECO:0000256" key="4">
    <source>
        <dbReference type="ARBA" id="ARBA00022617"/>
    </source>
</evidence>
<dbReference type="Pfam" id="PF00067">
    <property type="entry name" value="p450"/>
    <property type="match status" value="1"/>
</dbReference>
<evidence type="ECO:0008006" key="11">
    <source>
        <dbReference type="Google" id="ProtNLM"/>
    </source>
</evidence>
<dbReference type="Proteomes" id="UP001203297">
    <property type="component" value="Unassembled WGS sequence"/>
</dbReference>
<evidence type="ECO:0000256" key="7">
    <source>
        <dbReference type="ARBA" id="ARBA00023004"/>
    </source>
</evidence>
<reference evidence="9" key="1">
    <citation type="journal article" date="2022" name="New Phytol.">
        <title>Evolutionary transition to the ectomycorrhizal habit in the genomes of a hyperdiverse lineage of mushroom-forming fungi.</title>
        <authorList>
            <person name="Looney B."/>
            <person name="Miyauchi S."/>
            <person name="Morin E."/>
            <person name="Drula E."/>
            <person name="Courty P.E."/>
            <person name="Kohler A."/>
            <person name="Kuo A."/>
            <person name="LaButti K."/>
            <person name="Pangilinan J."/>
            <person name="Lipzen A."/>
            <person name="Riley R."/>
            <person name="Andreopoulos W."/>
            <person name="He G."/>
            <person name="Johnson J."/>
            <person name="Nolan M."/>
            <person name="Tritt A."/>
            <person name="Barry K.W."/>
            <person name="Grigoriev I.V."/>
            <person name="Nagy L.G."/>
            <person name="Hibbett D."/>
            <person name="Henrissat B."/>
            <person name="Matheny P.B."/>
            <person name="Labbe J."/>
            <person name="Martin F.M."/>
        </authorList>
    </citation>
    <scope>NUCLEOTIDE SEQUENCE</scope>
    <source>
        <strain evidence="9">BPL690</strain>
    </source>
</reference>
<organism evidence="9 10">
    <name type="scientific">Multifurca ochricompacta</name>
    <dbReference type="NCBI Taxonomy" id="376703"/>
    <lineage>
        <taxon>Eukaryota</taxon>
        <taxon>Fungi</taxon>
        <taxon>Dikarya</taxon>
        <taxon>Basidiomycota</taxon>
        <taxon>Agaricomycotina</taxon>
        <taxon>Agaricomycetes</taxon>
        <taxon>Russulales</taxon>
        <taxon>Russulaceae</taxon>
        <taxon>Multifurca</taxon>
    </lineage>
</organism>
<dbReference type="InterPro" id="IPR036396">
    <property type="entry name" value="Cyt_P450_sf"/>
</dbReference>
<keyword evidence="4" id="KW-0349">Heme</keyword>
<keyword evidence="7" id="KW-0408">Iron</keyword>
<gene>
    <name evidence="9" type="ORF">B0F90DRAFT_435161</name>
</gene>
<keyword evidence="5" id="KW-0479">Metal-binding</keyword>
<evidence type="ECO:0000256" key="3">
    <source>
        <dbReference type="ARBA" id="ARBA00010617"/>
    </source>
</evidence>
<comment type="cofactor">
    <cofactor evidence="1">
        <name>heme</name>
        <dbReference type="ChEBI" id="CHEBI:30413"/>
    </cofactor>
</comment>
<dbReference type="AlphaFoldDB" id="A0AAD4QNE6"/>
<dbReference type="SUPFAM" id="SSF48264">
    <property type="entry name" value="Cytochrome P450"/>
    <property type="match status" value="1"/>
</dbReference>
<dbReference type="GO" id="GO:0004497">
    <property type="term" value="F:monooxygenase activity"/>
    <property type="evidence" value="ECO:0007669"/>
    <property type="project" value="UniProtKB-KW"/>
</dbReference>
<evidence type="ECO:0000256" key="5">
    <source>
        <dbReference type="ARBA" id="ARBA00022723"/>
    </source>
</evidence>
<comment type="similarity">
    <text evidence="3">Belongs to the cytochrome P450 family.</text>
</comment>
<dbReference type="PANTHER" id="PTHR24305:SF166">
    <property type="entry name" value="CYTOCHROME P450 12A4, MITOCHONDRIAL-RELATED"/>
    <property type="match status" value="1"/>
</dbReference>
<comment type="caution">
    <text evidence="9">The sequence shown here is derived from an EMBL/GenBank/DDBJ whole genome shotgun (WGS) entry which is preliminary data.</text>
</comment>
<dbReference type="EMBL" id="WTXG01000018">
    <property type="protein sequence ID" value="KAI0300584.1"/>
    <property type="molecule type" value="Genomic_DNA"/>
</dbReference>
<evidence type="ECO:0000256" key="1">
    <source>
        <dbReference type="ARBA" id="ARBA00001971"/>
    </source>
</evidence>
<keyword evidence="10" id="KW-1185">Reference proteome</keyword>
<name>A0AAD4QNE6_9AGAM</name>
<sequence length="340" mass="38697">MPSTRLSLCNLYQEDHKILGTLGILEFCNLMTMHMAMPIFWDVTHRLEETFINLLHNGCTELNMADLDVPGLIGHAEIDKSFDTLAEVSPSEYMFAAKQLICYFPFPFQRPSLLPLQDFMRLIPYIVKFGSPDFRGFLARIAPHANMRKLREITYFQHNTNTSICWEIIHSTEQASKVQNNQGVNATNKLSDDETISQIQALIFAGQHTTSVGLSRILQVLSLDPERQKRLGLELINARAERRDLSYDDLMALLPYLDAFYKGTLQLLAPVPQLHRVDSSIPLSRPVMGKDGSIRDHIHVHTRTVVSYWCRSREQRSRCLGTRHGQAVSRALARTLSGDC</sequence>
<dbReference type="PANTHER" id="PTHR24305">
    <property type="entry name" value="CYTOCHROME P450"/>
    <property type="match status" value="1"/>
</dbReference>
<dbReference type="GO" id="GO:0005506">
    <property type="term" value="F:iron ion binding"/>
    <property type="evidence" value="ECO:0007669"/>
    <property type="project" value="InterPro"/>
</dbReference>
<evidence type="ECO:0000256" key="6">
    <source>
        <dbReference type="ARBA" id="ARBA00023002"/>
    </source>
</evidence>
<dbReference type="GO" id="GO:0020037">
    <property type="term" value="F:heme binding"/>
    <property type="evidence" value="ECO:0007669"/>
    <property type="project" value="InterPro"/>
</dbReference>
<proteinExistence type="inferred from homology"/>
<accession>A0AAD4QNE6</accession>
<evidence type="ECO:0000256" key="2">
    <source>
        <dbReference type="ARBA" id="ARBA00005179"/>
    </source>
</evidence>
<evidence type="ECO:0000256" key="8">
    <source>
        <dbReference type="ARBA" id="ARBA00023033"/>
    </source>
</evidence>